<accession>M1WM54</accession>
<organism evidence="2 3">
    <name type="scientific">Pseudodesulfovibrio piezophilus (strain DSM 21447 / JCM 15486 / C1TLV30)</name>
    <name type="common">Desulfovibrio piezophilus</name>
    <dbReference type="NCBI Taxonomy" id="1322246"/>
    <lineage>
        <taxon>Bacteria</taxon>
        <taxon>Pseudomonadati</taxon>
        <taxon>Thermodesulfobacteriota</taxon>
        <taxon>Desulfovibrionia</taxon>
        <taxon>Desulfovibrionales</taxon>
        <taxon>Desulfovibrionaceae</taxon>
    </lineage>
</organism>
<evidence type="ECO:0000259" key="1">
    <source>
        <dbReference type="Pfam" id="PF05368"/>
    </source>
</evidence>
<reference evidence="2 3" key="1">
    <citation type="journal article" date="2013" name="PLoS ONE">
        <title>The first genomic and proteomic characterization of a deep-sea sulfate reducer: insights into the piezophilic lifestyle of Desulfovibrio piezophilus.</title>
        <authorList>
            <person name="Pradel N."/>
            <person name="Ji B."/>
            <person name="Gimenez G."/>
            <person name="Talla E."/>
            <person name="Lenoble P."/>
            <person name="Garel M."/>
            <person name="Tamburini C."/>
            <person name="Fourquet P."/>
            <person name="Lebrun R."/>
            <person name="Bertin P."/>
            <person name="Denis Y."/>
            <person name="Pophillat M."/>
            <person name="Barbe V."/>
            <person name="Ollivier B."/>
            <person name="Dolla A."/>
        </authorList>
    </citation>
    <scope>NUCLEOTIDE SEQUENCE [LARGE SCALE GENOMIC DNA]</scope>
    <source>
        <strain evidence="3">DSM 10523 / SB164P1</strain>
    </source>
</reference>
<dbReference type="PANTHER" id="PTHR43162:SF1">
    <property type="entry name" value="PRESTALK A DIFFERENTIATION PROTEIN A"/>
    <property type="match status" value="1"/>
</dbReference>
<dbReference type="HOGENOM" id="CLU_007383_10_6_7"/>
<keyword evidence="3" id="KW-1185">Reference proteome</keyword>
<dbReference type="eggNOG" id="COG0702">
    <property type="taxonomic scope" value="Bacteria"/>
</dbReference>
<dbReference type="RefSeq" id="WP_015415054.1">
    <property type="nucleotide sequence ID" value="NC_020409.1"/>
</dbReference>
<dbReference type="SUPFAM" id="SSF51735">
    <property type="entry name" value="NAD(P)-binding Rossmann-fold domains"/>
    <property type="match status" value="1"/>
</dbReference>
<dbReference type="STRING" id="1322246.BN4_11775"/>
<dbReference type="KEGG" id="dpi:BN4_11775"/>
<proteinExistence type="predicted"/>
<dbReference type="EMBL" id="FO203427">
    <property type="protein sequence ID" value="CCH49010.1"/>
    <property type="molecule type" value="Genomic_DNA"/>
</dbReference>
<dbReference type="InterPro" id="IPR036291">
    <property type="entry name" value="NAD(P)-bd_dom_sf"/>
</dbReference>
<protein>
    <submittedName>
        <fullName evidence="2">NmrA family protein</fullName>
    </submittedName>
</protein>
<gene>
    <name evidence="2" type="ordered locus">BN4_11775</name>
</gene>
<feature type="domain" description="NmrA-like" evidence="1">
    <location>
        <begin position="2"/>
        <end position="231"/>
    </location>
</feature>
<evidence type="ECO:0000313" key="2">
    <source>
        <dbReference type="EMBL" id="CCH49010.1"/>
    </source>
</evidence>
<dbReference type="Pfam" id="PF05368">
    <property type="entry name" value="NmrA"/>
    <property type="match status" value="1"/>
</dbReference>
<dbReference type="Gene3D" id="3.40.50.720">
    <property type="entry name" value="NAD(P)-binding Rossmann-like Domain"/>
    <property type="match status" value="1"/>
</dbReference>
<sequence length="287" mass="31002">MSRIFVAGASGNIGAALLAALHVSQAEVVAGVHDPDKAKALKELDVDARLFDFQDPDSLARAMEGCQRMFLVLPMVETMTRFGHLAVQAAKQVGIEYIVRSSGYAASSDAHWRLGREHGMVDQFVEDSGIPFTILRPNTFMQNFASRMAGMVRSGVLALPEEAACVSYIDVRDVAACAAALLLDPGEHENRSYALTGPEGLSGAEVADRIGKAVGQDILYQPISEEEFIKIQTECGLGEWQRSMLVSLSRVVKLGMMGNVTKAVEHLTGTPARAFETFAAENVTAWK</sequence>
<name>M1WM54_PSEP2</name>
<dbReference type="InterPro" id="IPR008030">
    <property type="entry name" value="NmrA-like"/>
</dbReference>
<reference evidence="3" key="2">
    <citation type="journal article" date="2013" name="Stand. Genomic Sci.">
        <title>Complete genome sequence of Desulfocapsa sulfexigens, a marine deltaproteobacterium specialized in disproportionating inorganic sulfur compounds.</title>
        <authorList>
            <person name="Finster K.W."/>
            <person name="Kjeldsen K.U."/>
            <person name="Kube M."/>
            <person name="Reinhardt R."/>
            <person name="Mussmann M."/>
            <person name="Amann R."/>
            <person name="Schreiber L."/>
        </authorList>
    </citation>
    <scope>NUCLEOTIDE SEQUENCE [LARGE SCALE GENOMIC DNA]</scope>
    <source>
        <strain evidence="3">DSM 10523 / SB164P1</strain>
    </source>
</reference>
<dbReference type="Proteomes" id="UP000011724">
    <property type="component" value="Chromosome"/>
</dbReference>
<dbReference type="Gene3D" id="3.90.25.10">
    <property type="entry name" value="UDP-galactose 4-epimerase, domain 1"/>
    <property type="match status" value="1"/>
</dbReference>
<dbReference type="AlphaFoldDB" id="M1WM54"/>
<dbReference type="InterPro" id="IPR051604">
    <property type="entry name" value="Ergot_Alk_Oxidoreductase"/>
</dbReference>
<dbReference type="PANTHER" id="PTHR43162">
    <property type="match status" value="1"/>
</dbReference>
<dbReference type="OrthoDB" id="267890at2"/>
<dbReference type="BioCyc" id="DPIE1322246:BN4_RS08905-MONOMER"/>
<dbReference type="PATRIC" id="fig|879567.3.peg.1864"/>
<evidence type="ECO:0000313" key="3">
    <source>
        <dbReference type="Proteomes" id="UP000011724"/>
    </source>
</evidence>